<evidence type="ECO:0000256" key="1">
    <source>
        <dbReference type="SAM" id="Phobius"/>
    </source>
</evidence>
<accession>A0A3D9FGS6</accession>
<dbReference type="Gene3D" id="2.40.50.1020">
    <property type="entry name" value="LytTr DNA-binding domain"/>
    <property type="match status" value="1"/>
</dbReference>
<dbReference type="InterPro" id="IPR007492">
    <property type="entry name" value="LytTR_DNA-bd_dom"/>
</dbReference>
<keyword evidence="3" id="KW-0238">DNA-binding</keyword>
<gene>
    <name evidence="3" type="ORF">DFR46_1333</name>
</gene>
<name>A0A3D9FGS6_9SPHN</name>
<dbReference type="AlphaFoldDB" id="A0A3D9FGS6"/>
<dbReference type="GO" id="GO:0003677">
    <property type="term" value="F:DNA binding"/>
    <property type="evidence" value="ECO:0007669"/>
    <property type="project" value="UniProtKB-KW"/>
</dbReference>
<dbReference type="RefSeq" id="WP_162843409.1">
    <property type="nucleotide sequence ID" value="NZ_QRDP01000004.1"/>
</dbReference>
<feature type="domain" description="HTH LytTR-type" evidence="2">
    <location>
        <begin position="176"/>
        <end position="280"/>
    </location>
</feature>
<proteinExistence type="predicted"/>
<evidence type="ECO:0000313" key="3">
    <source>
        <dbReference type="EMBL" id="RED16311.1"/>
    </source>
</evidence>
<dbReference type="PROSITE" id="PS50930">
    <property type="entry name" value="HTH_LYTTR"/>
    <property type="match status" value="1"/>
</dbReference>
<dbReference type="Proteomes" id="UP000256310">
    <property type="component" value="Unassembled WGS sequence"/>
</dbReference>
<sequence>MTTMDTADRMTSPYLRLLSKRSAALFLWIALITTPLVVIFVLSFGTAAYLDGDVPNATWIQRVTISAIGFLPWLVAAPTVVLTGFRQAVLRYSWLARAAETVVVGLAIFALMLVSMTFVMAPFWGTTIDVIIEATEFRDWIWDILFFIVALLSGQILGTIRRNSLPTELGIGGGKIMARSASRVDIVDINDVIAASAQGNYVALITRESEFLHRTTLAEMKKQLDRHGFVQVHRSHLARADSIASVTRADGRIKDIHLQGGRQLPVSAGNQEQLKGLLRTGHIAA</sequence>
<organism evidence="3 4">
    <name type="scientific">Parasphingopyxis lamellibrachiae</name>
    <dbReference type="NCBI Taxonomy" id="680125"/>
    <lineage>
        <taxon>Bacteria</taxon>
        <taxon>Pseudomonadati</taxon>
        <taxon>Pseudomonadota</taxon>
        <taxon>Alphaproteobacteria</taxon>
        <taxon>Sphingomonadales</taxon>
        <taxon>Sphingomonadaceae</taxon>
        <taxon>Parasphingopyxis</taxon>
    </lineage>
</organism>
<feature type="transmembrane region" description="Helical" evidence="1">
    <location>
        <begin position="101"/>
        <end position="120"/>
    </location>
</feature>
<dbReference type="InterPro" id="IPR046947">
    <property type="entry name" value="LytR-like"/>
</dbReference>
<dbReference type="SMART" id="SM00850">
    <property type="entry name" value="LytTR"/>
    <property type="match status" value="1"/>
</dbReference>
<keyword evidence="4" id="KW-1185">Reference proteome</keyword>
<evidence type="ECO:0000313" key="4">
    <source>
        <dbReference type="Proteomes" id="UP000256310"/>
    </source>
</evidence>
<keyword evidence="1" id="KW-0472">Membrane</keyword>
<feature type="transmembrane region" description="Helical" evidence="1">
    <location>
        <begin position="70"/>
        <end position="89"/>
    </location>
</feature>
<feature type="transmembrane region" description="Helical" evidence="1">
    <location>
        <begin position="140"/>
        <end position="160"/>
    </location>
</feature>
<keyword evidence="1" id="KW-0812">Transmembrane</keyword>
<dbReference type="PANTHER" id="PTHR37299">
    <property type="entry name" value="TRANSCRIPTIONAL REGULATOR-RELATED"/>
    <property type="match status" value="1"/>
</dbReference>
<evidence type="ECO:0000259" key="2">
    <source>
        <dbReference type="PROSITE" id="PS50930"/>
    </source>
</evidence>
<dbReference type="EMBL" id="QRDP01000004">
    <property type="protein sequence ID" value="RED16311.1"/>
    <property type="molecule type" value="Genomic_DNA"/>
</dbReference>
<feature type="transmembrane region" description="Helical" evidence="1">
    <location>
        <begin position="25"/>
        <end position="50"/>
    </location>
</feature>
<reference evidence="3 4" key="1">
    <citation type="submission" date="2018-07" db="EMBL/GenBank/DDBJ databases">
        <title>Genomic Encyclopedia of Type Strains, Phase IV (KMG-IV): sequencing the most valuable type-strain genomes for metagenomic binning, comparative biology and taxonomic classification.</title>
        <authorList>
            <person name="Goeker M."/>
        </authorList>
    </citation>
    <scope>NUCLEOTIDE SEQUENCE [LARGE SCALE GENOMIC DNA]</scope>
    <source>
        <strain evidence="3 4">DSM 26725</strain>
    </source>
</reference>
<protein>
    <submittedName>
        <fullName evidence="3">DNA-binding LytR/AlgR family response regulator</fullName>
    </submittedName>
</protein>
<dbReference type="Pfam" id="PF04397">
    <property type="entry name" value="LytTR"/>
    <property type="match status" value="1"/>
</dbReference>
<dbReference type="GO" id="GO:0000156">
    <property type="term" value="F:phosphorelay response regulator activity"/>
    <property type="evidence" value="ECO:0007669"/>
    <property type="project" value="InterPro"/>
</dbReference>
<dbReference type="PANTHER" id="PTHR37299:SF1">
    <property type="entry name" value="STAGE 0 SPORULATION PROTEIN A HOMOLOG"/>
    <property type="match status" value="1"/>
</dbReference>
<keyword evidence="1" id="KW-1133">Transmembrane helix</keyword>
<comment type="caution">
    <text evidence="3">The sequence shown here is derived from an EMBL/GenBank/DDBJ whole genome shotgun (WGS) entry which is preliminary data.</text>
</comment>